<evidence type="ECO:0000259" key="3">
    <source>
        <dbReference type="Pfam" id="PF00501"/>
    </source>
</evidence>
<dbReference type="Pfam" id="PF13193">
    <property type="entry name" value="AMP-binding_C"/>
    <property type="match status" value="1"/>
</dbReference>
<sequence>MSYPTLAFDDAEIPASVVRGRALRAASGLAALGVGEGDVVAVMMRNEPEAMEAILAAGHLGAYWCGLNWHFKDEEAGWVLRDSGAKALVIHADLIPQVAAGLPQGLAVIAVQPRAMTREMYGLADETDLPRGALEWEGWLRAQTESTTQPKRAKGLMPYTSGVSGRPKGVVRIALPEAQAVKQAAATAELSTQVLGVTPQSRCLLAAPLYHSAPGNYAAACARVGAWLRLEPRFDAEQILRRVSEERITHLYLVPTMYQRLLNLPLEKRKQYDLSSVQFVASTGSPCPASVKRAMIDWWGPVIHEAYASSETGYLTFITAEEWLRKPGSVGRPVGAAVVRIFDEGGQALGKGEIGVIHGRQPASPDFSYINNAEARSKIERDGLVTVGDMGYLDDDGYLFISGRQSDMVISGGVNIYPAEIEAVLSRMPGVVDCAVFGVPDNEWGEALVAAVQPVAGQDIDESAVREFVRERMAGYKVPKFVTVEASLPREDTGKVYKRRVRDAFLARSAAVATS</sequence>
<evidence type="ECO:0000259" key="4">
    <source>
        <dbReference type="Pfam" id="PF13193"/>
    </source>
</evidence>
<dbReference type="PANTHER" id="PTHR43201:SF5">
    <property type="entry name" value="MEDIUM-CHAIN ACYL-COA LIGASE ACSF2, MITOCHONDRIAL"/>
    <property type="match status" value="1"/>
</dbReference>
<dbReference type="Pfam" id="PF00501">
    <property type="entry name" value="AMP-binding"/>
    <property type="match status" value="1"/>
</dbReference>
<dbReference type="Gene3D" id="3.30.300.30">
    <property type="match status" value="1"/>
</dbReference>
<keyword evidence="6" id="KW-1185">Reference proteome</keyword>
<reference evidence="5 6" key="1">
    <citation type="submission" date="2024-03" db="EMBL/GenBank/DDBJ databases">
        <title>Novel species of the genus Variovorax.</title>
        <authorList>
            <person name="Liu Q."/>
            <person name="Xin Y.-H."/>
        </authorList>
    </citation>
    <scope>NUCLEOTIDE SEQUENCE [LARGE SCALE GENOMIC DNA]</scope>
    <source>
        <strain evidence="5 6">KACC 18900</strain>
    </source>
</reference>
<dbReference type="Proteomes" id="UP001385892">
    <property type="component" value="Unassembled WGS sequence"/>
</dbReference>
<evidence type="ECO:0000313" key="6">
    <source>
        <dbReference type="Proteomes" id="UP001385892"/>
    </source>
</evidence>
<protein>
    <submittedName>
        <fullName evidence="5">AMP-binding protein</fullName>
    </submittedName>
</protein>
<dbReference type="RefSeq" id="WP_340343370.1">
    <property type="nucleotide sequence ID" value="NZ_JBBKZT010000007.1"/>
</dbReference>
<dbReference type="InterPro" id="IPR042099">
    <property type="entry name" value="ANL_N_sf"/>
</dbReference>
<proteinExistence type="inferred from homology"/>
<feature type="domain" description="AMP-binding enzyme C-terminal" evidence="4">
    <location>
        <begin position="420"/>
        <end position="495"/>
    </location>
</feature>
<comment type="caution">
    <text evidence="5">The sequence shown here is derived from an EMBL/GenBank/DDBJ whole genome shotgun (WGS) entry which is preliminary data.</text>
</comment>
<name>A0ABU8WL41_9BURK</name>
<evidence type="ECO:0000256" key="1">
    <source>
        <dbReference type="ARBA" id="ARBA00006432"/>
    </source>
</evidence>
<dbReference type="Gene3D" id="3.40.50.12780">
    <property type="entry name" value="N-terminal domain of ligase-like"/>
    <property type="match status" value="1"/>
</dbReference>
<dbReference type="PANTHER" id="PTHR43201">
    <property type="entry name" value="ACYL-COA SYNTHETASE"/>
    <property type="match status" value="1"/>
</dbReference>
<keyword evidence="2" id="KW-0436">Ligase</keyword>
<feature type="domain" description="AMP-dependent synthetase/ligase" evidence="3">
    <location>
        <begin position="20"/>
        <end position="362"/>
    </location>
</feature>
<evidence type="ECO:0000313" key="5">
    <source>
        <dbReference type="EMBL" id="MEJ8848235.1"/>
    </source>
</evidence>
<organism evidence="5 6">
    <name type="scientific">Variovorax rhizosphaerae</name>
    <dbReference type="NCBI Taxonomy" id="1836200"/>
    <lineage>
        <taxon>Bacteria</taxon>
        <taxon>Pseudomonadati</taxon>
        <taxon>Pseudomonadota</taxon>
        <taxon>Betaproteobacteria</taxon>
        <taxon>Burkholderiales</taxon>
        <taxon>Comamonadaceae</taxon>
        <taxon>Variovorax</taxon>
    </lineage>
</organism>
<dbReference type="EMBL" id="JBBKZT010000007">
    <property type="protein sequence ID" value="MEJ8848235.1"/>
    <property type="molecule type" value="Genomic_DNA"/>
</dbReference>
<dbReference type="InterPro" id="IPR025110">
    <property type="entry name" value="AMP-bd_C"/>
</dbReference>
<dbReference type="InterPro" id="IPR045851">
    <property type="entry name" value="AMP-bd_C_sf"/>
</dbReference>
<dbReference type="InterPro" id="IPR000873">
    <property type="entry name" value="AMP-dep_synth/lig_dom"/>
</dbReference>
<accession>A0ABU8WL41</accession>
<gene>
    <name evidence="5" type="ORF">WKW82_16370</name>
</gene>
<comment type="similarity">
    <text evidence="1">Belongs to the ATP-dependent AMP-binding enzyme family.</text>
</comment>
<dbReference type="SUPFAM" id="SSF56801">
    <property type="entry name" value="Acetyl-CoA synthetase-like"/>
    <property type="match status" value="1"/>
</dbReference>
<evidence type="ECO:0000256" key="2">
    <source>
        <dbReference type="ARBA" id="ARBA00022598"/>
    </source>
</evidence>